<keyword evidence="1" id="KW-1133">Transmembrane helix</keyword>
<keyword evidence="1" id="KW-0812">Transmembrane</keyword>
<organism evidence="2 3">
    <name type="scientific">Martelella endophytica</name>
    <dbReference type="NCBI Taxonomy" id="1486262"/>
    <lineage>
        <taxon>Bacteria</taxon>
        <taxon>Pseudomonadati</taxon>
        <taxon>Pseudomonadota</taxon>
        <taxon>Alphaproteobacteria</taxon>
        <taxon>Hyphomicrobiales</taxon>
        <taxon>Aurantimonadaceae</taxon>
        <taxon>Martelella</taxon>
    </lineage>
</organism>
<dbReference type="Proteomes" id="UP000032611">
    <property type="component" value="Chromosome"/>
</dbReference>
<dbReference type="AlphaFoldDB" id="A0A0D5LN52"/>
<dbReference type="KEGG" id="mey:TM49_02095"/>
<evidence type="ECO:0000313" key="2">
    <source>
        <dbReference type="EMBL" id="AJY44743.1"/>
    </source>
</evidence>
<evidence type="ECO:0000313" key="3">
    <source>
        <dbReference type="Proteomes" id="UP000032611"/>
    </source>
</evidence>
<dbReference type="PATRIC" id="fig|1486262.3.peg.434"/>
<feature type="transmembrane region" description="Helical" evidence="1">
    <location>
        <begin position="15"/>
        <end position="37"/>
    </location>
</feature>
<feature type="transmembrane region" description="Helical" evidence="1">
    <location>
        <begin position="139"/>
        <end position="162"/>
    </location>
</feature>
<dbReference type="EMBL" id="CP010803">
    <property type="protein sequence ID" value="AJY44743.1"/>
    <property type="molecule type" value="Genomic_DNA"/>
</dbReference>
<protein>
    <submittedName>
        <fullName evidence="2">Uncharacterized protein</fullName>
    </submittedName>
</protein>
<dbReference type="HOGENOM" id="CLU_1568853_0_0_5"/>
<keyword evidence="1" id="KW-0472">Membrane</keyword>
<accession>A0A0D5LN52</accession>
<reference evidence="2 3" key="1">
    <citation type="journal article" date="2015" name="Genome Announc.">
        <title>Complete genome sequence of Martelella endophytica YC6887, which has antifungal activity associated with a halophyte.</title>
        <authorList>
            <person name="Khan A."/>
            <person name="Khan H."/>
            <person name="Chung E.J."/>
            <person name="Hossain M.T."/>
            <person name="Chung Y.R."/>
        </authorList>
    </citation>
    <scope>NUCLEOTIDE SEQUENCE [LARGE SCALE GENOMIC DNA]</scope>
    <source>
        <strain evidence="2">YC6887</strain>
    </source>
</reference>
<dbReference type="RefSeq" id="WP_045679328.1">
    <property type="nucleotide sequence ID" value="NZ_CP010803.1"/>
</dbReference>
<keyword evidence="3" id="KW-1185">Reference proteome</keyword>
<dbReference type="STRING" id="1486262.TM49_02095"/>
<feature type="transmembrane region" description="Helical" evidence="1">
    <location>
        <begin position="102"/>
        <end position="119"/>
    </location>
</feature>
<sequence length="170" mass="18759">MEYDECAASVGCASVMAPVFGLFLTLFYIAMVAILDIGQANLGSSLRVFLKAVIPWAKASEEDTTKGGHLRYSFRVLLRAAALFALITSFALFAAMVTETEGIAFVAMAFASFVAIGMLGKRGRSFTIRLPSSDREWEFYPVVSLVWHMRSAAYVTAFYLFMRFASEVDL</sequence>
<name>A0A0D5LN52_MAREN</name>
<feature type="transmembrane region" description="Helical" evidence="1">
    <location>
        <begin position="76"/>
        <end position="96"/>
    </location>
</feature>
<proteinExistence type="predicted"/>
<gene>
    <name evidence="2" type="ORF">TM49_02095</name>
</gene>
<evidence type="ECO:0000256" key="1">
    <source>
        <dbReference type="SAM" id="Phobius"/>
    </source>
</evidence>